<proteinExistence type="predicted"/>
<feature type="non-terminal residue" evidence="2">
    <location>
        <position position="169"/>
    </location>
</feature>
<evidence type="ECO:0000256" key="1">
    <source>
        <dbReference type="SAM" id="MobiDB-lite"/>
    </source>
</evidence>
<accession>X6NA00</accession>
<sequence>MKTLCKHKENRDLLKLGFETLGKLLMTKQCVQQLMKADITTATTTTTTTTMNENDNSDDDEPDEHGNSNGVWVDEKCGRNDRTWHQSRNNGCVTNCLSFFVKLLQYDESAILVVDHGVPFLFELIERKNINSIIALLMTDIFDRLAKGSPHTLHAFLEYENCCGHILAF</sequence>
<organism evidence="2 3">
    <name type="scientific">Reticulomyxa filosa</name>
    <dbReference type="NCBI Taxonomy" id="46433"/>
    <lineage>
        <taxon>Eukaryota</taxon>
        <taxon>Sar</taxon>
        <taxon>Rhizaria</taxon>
        <taxon>Retaria</taxon>
        <taxon>Foraminifera</taxon>
        <taxon>Monothalamids</taxon>
        <taxon>Reticulomyxidae</taxon>
        <taxon>Reticulomyxa</taxon>
    </lineage>
</organism>
<keyword evidence="3" id="KW-1185">Reference proteome</keyword>
<feature type="region of interest" description="Disordered" evidence="1">
    <location>
        <begin position="46"/>
        <end position="73"/>
    </location>
</feature>
<evidence type="ECO:0000313" key="3">
    <source>
        <dbReference type="Proteomes" id="UP000023152"/>
    </source>
</evidence>
<protein>
    <submittedName>
        <fullName evidence="2">Uncharacterized protein</fullName>
    </submittedName>
</protein>
<dbReference type="EMBL" id="ASPP01010421">
    <property type="protein sequence ID" value="ETO22846.1"/>
    <property type="molecule type" value="Genomic_DNA"/>
</dbReference>
<evidence type="ECO:0000313" key="2">
    <source>
        <dbReference type="EMBL" id="ETO22846.1"/>
    </source>
</evidence>
<reference evidence="2 3" key="1">
    <citation type="journal article" date="2013" name="Curr. Biol.">
        <title>The Genome of the Foraminiferan Reticulomyxa filosa.</title>
        <authorList>
            <person name="Glockner G."/>
            <person name="Hulsmann N."/>
            <person name="Schleicher M."/>
            <person name="Noegel A.A."/>
            <person name="Eichinger L."/>
            <person name="Gallinger C."/>
            <person name="Pawlowski J."/>
            <person name="Sierra R."/>
            <person name="Euteneuer U."/>
            <person name="Pillet L."/>
            <person name="Moustafa A."/>
            <person name="Platzer M."/>
            <person name="Groth M."/>
            <person name="Szafranski K."/>
            <person name="Schliwa M."/>
        </authorList>
    </citation>
    <scope>NUCLEOTIDE SEQUENCE [LARGE SCALE GENOMIC DNA]</scope>
</reference>
<gene>
    <name evidence="2" type="ORF">RFI_14348</name>
</gene>
<dbReference type="AlphaFoldDB" id="X6NA00"/>
<name>X6NA00_RETFI</name>
<comment type="caution">
    <text evidence="2">The sequence shown here is derived from an EMBL/GenBank/DDBJ whole genome shotgun (WGS) entry which is preliminary data.</text>
</comment>
<dbReference type="Proteomes" id="UP000023152">
    <property type="component" value="Unassembled WGS sequence"/>
</dbReference>